<dbReference type="PANTHER" id="PTHR45810">
    <property type="entry name" value="HISTONE H3.2"/>
    <property type="match status" value="1"/>
</dbReference>
<evidence type="ECO:0000256" key="6">
    <source>
        <dbReference type="ARBA" id="ARBA00023242"/>
    </source>
</evidence>
<dbReference type="GO" id="GO:0005634">
    <property type="term" value="C:nucleus"/>
    <property type="evidence" value="ECO:0007669"/>
    <property type="project" value="UniProtKB-SubCell"/>
</dbReference>
<evidence type="ECO:0000256" key="3">
    <source>
        <dbReference type="ARBA" id="ARBA00010343"/>
    </source>
</evidence>
<dbReference type="InterPro" id="IPR009072">
    <property type="entry name" value="Histone-fold"/>
</dbReference>
<evidence type="ECO:0000259" key="9">
    <source>
        <dbReference type="Pfam" id="PF00125"/>
    </source>
</evidence>
<evidence type="ECO:0000256" key="1">
    <source>
        <dbReference type="ARBA" id="ARBA00004123"/>
    </source>
</evidence>
<dbReference type="GO" id="GO:0030527">
    <property type="term" value="F:structural constituent of chromatin"/>
    <property type="evidence" value="ECO:0007669"/>
    <property type="project" value="InterPro"/>
</dbReference>
<proteinExistence type="inferred from homology"/>
<accession>K1WIM1</accession>
<protein>
    <submittedName>
        <fullName evidence="10">Histone H3</fullName>
    </submittedName>
</protein>
<feature type="compositionally biased region" description="Basic residues" evidence="8">
    <location>
        <begin position="244"/>
        <end position="274"/>
    </location>
</feature>
<keyword evidence="4" id="KW-0158">Chromosome</keyword>
<dbReference type="STRING" id="1072389.K1WIM1"/>
<evidence type="ECO:0000313" key="10">
    <source>
        <dbReference type="EMBL" id="EKD12037.1"/>
    </source>
</evidence>
<feature type="compositionally biased region" description="Basic and acidic residues" evidence="8">
    <location>
        <begin position="31"/>
        <end position="49"/>
    </location>
</feature>
<dbReference type="AlphaFoldDB" id="K1WIM1"/>
<name>K1WIM1_MARBU</name>
<dbReference type="SUPFAM" id="SSF47113">
    <property type="entry name" value="Histone-fold"/>
    <property type="match status" value="1"/>
</dbReference>
<feature type="region of interest" description="Disordered" evidence="8">
    <location>
        <begin position="1"/>
        <end position="51"/>
    </location>
</feature>
<evidence type="ECO:0000256" key="4">
    <source>
        <dbReference type="ARBA" id="ARBA00022454"/>
    </source>
</evidence>
<evidence type="ECO:0000313" key="11">
    <source>
        <dbReference type="Proteomes" id="UP000006753"/>
    </source>
</evidence>
<dbReference type="SMART" id="SM00428">
    <property type="entry name" value="H3"/>
    <property type="match status" value="1"/>
</dbReference>
<feature type="compositionally biased region" description="Low complexity" evidence="8">
    <location>
        <begin position="9"/>
        <end position="30"/>
    </location>
</feature>
<feature type="compositionally biased region" description="Polar residues" evidence="8">
    <location>
        <begin position="67"/>
        <end position="77"/>
    </location>
</feature>
<keyword evidence="6" id="KW-0539">Nucleus</keyword>
<feature type="compositionally biased region" description="Basic residues" evidence="8">
    <location>
        <begin position="192"/>
        <end position="203"/>
    </location>
</feature>
<dbReference type="OrthoDB" id="842664at2759"/>
<comment type="subcellular location">
    <subcellularLocation>
        <location evidence="2">Chromosome</location>
    </subcellularLocation>
    <subcellularLocation>
        <location evidence="1">Nucleus</location>
    </subcellularLocation>
</comment>
<dbReference type="Pfam" id="PF00125">
    <property type="entry name" value="Histone"/>
    <property type="match status" value="1"/>
</dbReference>
<reference evidence="10 11" key="1">
    <citation type="journal article" date="2012" name="BMC Genomics">
        <title>Sequencing the genome of Marssonina brunnea reveals fungus-poplar co-evolution.</title>
        <authorList>
            <person name="Zhu S."/>
            <person name="Cao Y.-Z."/>
            <person name="Jiang C."/>
            <person name="Tan B.-Y."/>
            <person name="Wang Z."/>
            <person name="Feng S."/>
            <person name="Zhang L."/>
            <person name="Su X.-H."/>
            <person name="Brejova B."/>
            <person name="Vinar T."/>
            <person name="Xu M."/>
            <person name="Wang M.-X."/>
            <person name="Zhang S.-G."/>
            <person name="Huang M.-R."/>
            <person name="Wu R."/>
            <person name="Zhou Y."/>
        </authorList>
    </citation>
    <scope>NUCLEOTIDE SEQUENCE [LARGE SCALE GENOMIC DNA]</scope>
    <source>
        <strain evidence="10 11">MB_m1</strain>
    </source>
</reference>
<feature type="region of interest" description="Disordered" evidence="8">
    <location>
        <begin position="67"/>
        <end position="132"/>
    </location>
</feature>
<dbReference type="FunFam" id="1.10.20.10:FF:000085">
    <property type="entry name" value="Histone H3.2"/>
    <property type="match status" value="1"/>
</dbReference>
<dbReference type="GO" id="GO:0046982">
    <property type="term" value="F:protein heterodimerization activity"/>
    <property type="evidence" value="ECO:0007669"/>
    <property type="project" value="InterPro"/>
</dbReference>
<dbReference type="InterPro" id="IPR007125">
    <property type="entry name" value="H2A/H2B/H3"/>
</dbReference>
<dbReference type="Proteomes" id="UP000006753">
    <property type="component" value="Unassembled WGS sequence"/>
</dbReference>
<feature type="domain" description="Core Histone H2A/H2B/H3" evidence="9">
    <location>
        <begin position="276"/>
        <end position="361"/>
    </location>
</feature>
<feature type="region of interest" description="Disordered" evidence="8">
    <location>
        <begin position="143"/>
        <end position="162"/>
    </location>
</feature>
<dbReference type="InParanoid" id="K1WIM1"/>
<feature type="compositionally biased region" description="Polar residues" evidence="8">
    <location>
        <begin position="214"/>
        <end position="224"/>
    </location>
</feature>
<keyword evidence="11" id="KW-1185">Reference proteome</keyword>
<dbReference type="eggNOG" id="KOG1745">
    <property type="taxonomic scope" value="Eukaryota"/>
</dbReference>
<comment type="similarity">
    <text evidence="3">Belongs to the histone H3 family.</text>
</comment>
<dbReference type="GO" id="GO:0003677">
    <property type="term" value="F:DNA binding"/>
    <property type="evidence" value="ECO:0007669"/>
    <property type="project" value="UniProtKB-KW"/>
</dbReference>
<dbReference type="PROSITE" id="PS00959">
    <property type="entry name" value="HISTONE_H3_2"/>
    <property type="match status" value="1"/>
</dbReference>
<organism evidence="10 11">
    <name type="scientific">Marssonina brunnea f. sp. multigermtubi (strain MB_m1)</name>
    <name type="common">Marssonina leaf spot fungus</name>
    <dbReference type="NCBI Taxonomy" id="1072389"/>
    <lineage>
        <taxon>Eukaryota</taxon>
        <taxon>Fungi</taxon>
        <taxon>Dikarya</taxon>
        <taxon>Ascomycota</taxon>
        <taxon>Pezizomycotina</taxon>
        <taxon>Leotiomycetes</taxon>
        <taxon>Helotiales</taxon>
        <taxon>Drepanopezizaceae</taxon>
        <taxon>Drepanopeziza</taxon>
    </lineage>
</organism>
<keyword evidence="5" id="KW-0238">DNA-binding</keyword>
<feature type="compositionally biased region" description="Low complexity" evidence="8">
    <location>
        <begin position="174"/>
        <end position="191"/>
    </location>
</feature>
<dbReference type="KEGG" id="mbe:MBM_09771"/>
<evidence type="ECO:0000256" key="8">
    <source>
        <dbReference type="SAM" id="MobiDB-lite"/>
    </source>
</evidence>
<dbReference type="InterPro" id="IPR000164">
    <property type="entry name" value="Histone_H3/CENP-A"/>
</dbReference>
<dbReference type="GO" id="GO:0000786">
    <property type="term" value="C:nucleosome"/>
    <property type="evidence" value="ECO:0007669"/>
    <property type="project" value="UniProtKB-KW"/>
</dbReference>
<evidence type="ECO:0000256" key="5">
    <source>
        <dbReference type="ARBA" id="ARBA00023125"/>
    </source>
</evidence>
<evidence type="ECO:0000256" key="7">
    <source>
        <dbReference type="ARBA" id="ARBA00023269"/>
    </source>
</evidence>
<feature type="region of interest" description="Disordered" evidence="8">
    <location>
        <begin position="174"/>
        <end position="274"/>
    </location>
</feature>
<dbReference type="EMBL" id="JH921469">
    <property type="protein sequence ID" value="EKD12037.1"/>
    <property type="molecule type" value="Genomic_DNA"/>
</dbReference>
<evidence type="ECO:0000256" key="2">
    <source>
        <dbReference type="ARBA" id="ARBA00004286"/>
    </source>
</evidence>
<dbReference type="HOGENOM" id="CLU_064340_0_0_1"/>
<gene>
    <name evidence="10" type="ORF">MBM_09771</name>
</gene>
<dbReference type="Gene3D" id="1.10.20.10">
    <property type="entry name" value="Histone, subunit A"/>
    <property type="match status" value="1"/>
</dbReference>
<sequence length="372" mass="41389">MTQAKITIEGQAAEGQAAKGQAAEGQAAEGQADKDEAQESEADTIRGESVEEENLNLQGEQITLPSANPYLQSSKAQLATDAPDPTFAKRRATTTRQLSDYIASPQQRTDLSPSPSRRISQGQATNAVRYTPAIQSEINKSIVPNNTSMSTNSFHQASASAQLQNEDLSYDLSARNNSSAAAEPSSASTSNRTKKAFAQKALKRSLTIPGPIITTKTATKTMPYNDTDEEEQSDNKENSTKTSSRQKSKKGKYLKKSAVVAKKRGLSQRKRRRYKPRTTALKEIRRYQKSTELLIKKTPFQRLVREITHDFKQDFKFQSGALECLQKASEAFLVREFKMTNLYAIHAKRVTIQNKDMALVKKLREIMTRSFV</sequence>
<feature type="compositionally biased region" description="Polar residues" evidence="8">
    <location>
        <begin position="94"/>
        <end position="132"/>
    </location>
</feature>
<dbReference type="CDD" id="cd22911">
    <property type="entry name" value="HFD_H3"/>
    <property type="match status" value="1"/>
</dbReference>
<keyword evidence="7" id="KW-0544">Nucleosome core</keyword>